<sequence length="76" mass="8781">MKTGRRPVFEQIYISVNSPLCFSRLRLDQHKILLPISGSAAENFLRKIWPKLLKLVHFASPTLLSLNFFLIICLLL</sequence>
<dbReference type="EMBL" id="JACAZI010000001">
    <property type="protein sequence ID" value="KAF7371630.1"/>
    <property type="molecule type" value="Genomic_DNA"/>
</dbReference>
<keyword evidence="1" id="KW-0472">Membrane</keyword>
<keyword evidence="1" id="KW-1133">Transmembrane helix</keyword>
<evidence type="ECO:0000313" key="3">
    <source>
        <dbReference type="Proteomes" id="UP000620124"/>
    </source>
</evidence>
<feature type="transmembrane region" description="Helical" evidence="1">
    <location>
        <begin position="55"/>
        <end position="75"/>
    </location>
</feature>
<proteinExistence type="predicted"/>
<keyword evidence="3" id="KW-1185">Reference proteome</keyword>
<evidence type="ECO:0000313" key="2">
    <source>
        <dbReference type="EMBL" id="KAF7371630.1"/>
    </source>
</evidence>
<accession>A0A8H6Z9G3</accession>
<organism evidence="2 3">
    <name type="scientific">Mycena venus</name>
    <dbReference type="NCBI Taxonomy" id="2733690"/>
    <lineage>
        <taxon>Eukaryota</taxon>
        <taxon>Fungi</taxon>
        <taxon>Dikarya</taxon>
        <taxon>Basidiomycota</taxon>
        <taxon>Agaricomycotina</taxon>
        <taxon>Agaricomycetes</taxon>
        <taxon>Agaricomycetidae</taxon>
        <taxon>Agaricales</taxon>
        <taxon>Marasmiineae</taxon>
        <taxon>Mycenaceae</taxon>
        <taxon>Mycena</taxon>
    </lineage>
</organism>
<dbReference type="AlphaFoldDB" id="A0A8H6Z9G3"/>
<reference evidence="2" key="1">
    <citation type="submission" date="2020-05" db="EMBL/GenBank/DDBJ databases">
        <title>Mycena genomes resolve the evolution of fungal bioluminescence.</title>
        <authorList>
            <person name="Tsai I.J."/>
        </authorList>
    </citation>
    <scope>NUCLEOTIDE SEQUENCE</scope>
    <source>
        <strain evidence="2">CCC161011</strain>
    </source>
</reference>
<keyword evidence="1" id="KW-0812">Transmembrane</keyword>
<gene>
    <name evidence="2" type="ORF">MVEN_00018500</name>
</gene>
<dbReference type="Proteomes" id="UP000620124">
    <property type="component" value="Unassembled WGS sequence"/>
</dbReference>
<protein>
    <submittedName>
        <fullName evidence="2">Uncharacterized protein</fullName>
    </submittedName>
</protein>
<name>A0A8H6Z9G3_9AGAR</name>
<evidence type="ECO:0000256" key="1">
    <source>
        <dbReference type="SAM" id="Phobius"/>
    </source>
</evidence>
<comment type="caution">
    <text evidence="2">The sequence shown here is derived from an EMBL/GenBank/DDBJ whole genome shotgun (WGS) entry which is preliminary data.</text>
</comment>